<accession>A0A843WW73</accession>
<name>A0A843WW73_COLES</name>
<protein>
    <submittedName>
        <fullName evidence="2">Uncharacterized protein</fullName>
    </submittedName>
</protein>
<sequence length="456" mass="47893">MASALVNNVGMVAAEGFLDLPPSSAAVSCGWFSPMISFSRELGDDETTDLPAAALSPEKPSFTSLAGKAAEGADLVSPGRDLVMDFEFLRLEDPATMLPADELFCDGKLVPLQGASAQPRPPPLETADSSPPAALAMEDLSVHKLRMGVEASRSEPHAEFSPRAPRCSSRWRELLGLKKAVLDSGTGTAKLDVRRSSPLSAVANLRSPSARSLNRLLHRNRRSCSIDSSMRLPLLQDSDTLVSASVCSCLSLSSSSSDPDHEDLPRLSLDCEKPSHNSVSLGRNPPRFRFASNARSGVDPSPGHFPHRHSTLSASGAAGAGVGGRFGSSPMRKVPKDAVAVPARSTSAESPRMNASGKVVFHSLERSSSSPSTFSGGARVKHGGVERSYSANVVRVSPVLNVPICSLRGSSRAGSVFGFGQLFSASQKKVVSNGSSSSTTARNGGVTGWSTRTERL</sequence>
<dbReference type="PANTHER" id="PTHR31722">
    <property type="entry name" value="OS06G0675200 PROTEIN"/>
    <property type="match status" value="1"/>
</dbReference>
<comment type="caution">
    <text evidence="2">The sequence shown here is derived from an EMBL/GenBank/DDBJ whole genome shotgun (WGS) entry which is preliminary data.</text>
</comment>
<evidence type="ECO:0000256" key="1">
    <source>
        <dbReference type="SAM" id="MobiDB-lite"/>
    </source>
</evidence>
<evidence type="ECO:0000313" key="3">
    <source>
        <dbReference type="Proteomes" id="UP000652761"/>
    </source>
</evidence>
<keyword evidence="3" id="KW-1185">Reference proteome</keyword>
<organism evidence="2 3">
    <name type="scientific">Colocasia esculenta</name>
    <name type="common">Wild taro</name>
    <name type="synonym">Arum esculentum</name>
    <dbReference type="NCBI Taxonomy" id="4460"/>
    <lineage>
        <taxon>Eukaryota</taxon>
        <taxon>Viridiplantae</taxon>
        <taxon>Streptophyta</taxon>
        <taxon>Embryophyta</taxon>
        <taxon>Tracheophyta</taxon>
        <taxon>Spermatophyta</taxon>
        <taxon>Magnoliopsida</taxon>
        <taxon>Liliopsida</taxon>
        <taxon>Araceae</taxon>
        <taxon>Aroideae</taxon>
        <taxon>Colocasieae</taxon>
        <taxon>Colocasia</taxon>
    </lineage>
</organism>
<reference evidence="2" key="1">
    <citation type="submission" date="2017-07" db="EMBL/GenBank/DDBJ databases">
        <title>Taro Niue Genome Assembly and Annotation.</title>
        <authorList>
            <person name="Atibalentja N."/>
            <person name="Keating K."/>
            <person name="Fields C.J."/>
        </authorList>
    </citation>
    <scope>NUCLEOTIDE SEQUENCE</scope>
    <source>
        <strain evidence="2">Niue_2</strain>
        <tissue evidence="2">Leaf</tissue>
    </source>
</reference>
<feature type="region of interest" description="Disordered" evidence="1">
    <location>
        <begin position="430"/>
        <end position="456"/>
    </location>
</feature>
<dbReference type="PANTHER" id="PTHR31722:SF0">
    <property type="entry name" value="OS06G0675200 PROTEIN"/>
    <property type="match status" value="1"/>
</dbReference>
<feature type="compositionally biased region" description="Polar residues" evidence="1">
    <location>
        <begin position="430"/>
        <end position="442"/>
    </location>
</feature>
<proteinExistence type="predicted"/>
<dbReference type="EMBL" id="NMUH01004053">
    <property type="protein sequence ID" value="MQM08184.1"/>
    <property type="molecule type" value="Genomic_DNA"/>
</dbReference>
<dbReference type="AlphaFoldDB" id="A0A843WW73"/>
<gene>
    <name evidence="2" type="ORF">Taro_041037</name>
</gene>
<dbReference type="Proteomes" id="UP000652761">
    <property type="component" value="Unassembled WGS sequence"/>
</dbReference>
<evidence type="ECO:0000313" key="2">
    <source>
        <dbReference type="EMBL" id="MQM08184.1"/>
    </source>
</evidence>
<dbReference type="OrthoDB" id="689767at2759"/>